<reference evidence="1 2" key="1">
    <citation type="submission" date="2014-04" db="EMBL/GenBank/DDBJ databases">
        <title>Genome evolution of avian class.</title>
        <authorList>
            <person name="Zhang G."/>
            <person name="Li C."/>
        </authorList>
    </citation>
    <scope>NUCLEOTIDE SEQUENCE [LARGE SCALE GENOMIC DNA]</scope>
    <source>
        <strain evidence="1">BGI_N339</strain>
    </source>
</reference>
<dbReference type="AlphaFoldDB" id="A0A093C755"/>
<protein>
    <submittedName>
        <fullName evidence="1">Protein-methionine sulfoxide oxidase MICAL3</fullName>
    </submittedName>
</protein>
<name>A0A093C755_9AVES</name>
<keyword evidence="2" id="KW-1185">Reference proteome</keyword>
<gene>
    <name evidence="1" type="ORF">N339_08742</name>
</gene>
<dbReference type="InterPro" id="IPR036188">
    <property type="entry name" value="FAD/NAD-bd_sf"/>
</dbReference>
<proteinExistence type="predicted"/>
<feature type="non-terminal residue" evidence="1">
    <location>
        <position position="84"/>
    </location>
</feature>
<evidence type="ECO:0000313" key="2">
    <source>
        <dbReference type="Proteomes" id="UP000053149"/>
    </source>
</evidence>
<dbReference type="Proteomes" id="UP000053149">
    <property type="component" value="Unassembled WGS sequence"/>
</dbReference>
<organism evidence="1 2">
    <name type="scientific">Pterocles gutturalis</name>
    <name type="common">yellow-throated sandgrouse</name>
    <dbReference type="NCBI Taxonomy" id="240206"/>
    <lineage>
        <taxon>Eukaryota</taxon>
        <taxon>Metazoa</taxon>
        <taxon>Chordata</taxon>
        <taxon>Craniata</taxon>
        <taxon>Vertebrata</taxon>
        <taxon>Euteleostomi</taxon>
        <taxon>Archelosauria</taxon>
        <taxon>Archosauria</taxon>
        <taxon>Dinosauria</taxon>
        <taxon>Saurischia</taxon>
        <taxon>Theropoda</taxon>
        <taxon>Coelurosauria</taxon>
        <taxon>Aves</taxon>
        <taxon>Neognathae</taxon>
        <taxon>Neoaves</taxon>
        <taxon>Columbimorphae</taxon>
        <taxon>Pterocliformes</taxon>
        <taxon>Pteroclidae</taxon>
        <taxon>Pterocles</taxon>
    </lineage>
</organism>
<dbReference type="Gene3D" id="3.50.50.60">
    <property type="entry name" value="FAD/NAD(P)-binding domain"/>
    <property type="match status" value="1"/>
</dbReference>
<evidence type="ECO:0000313" key="1">
    <source>
        <dbReference type="EMBL" id="KFV11785.1"/>
    </source>
</evidence>
<dbReference type="EMBL" id="KL240705">
    <property type="protein sequence ID" value="KFV11785.1"/>
    <property type="molecule type" value="Genomic_DNA"/>
</dbReference>
<sequence>MEESKNEKVNQAHVLFDRFVQASTCKGTLKAFQELCDYLELKPKDYRSFYHTLKSKLNYWKAKALWAKLDKRGSHKDYKKGKAC</sequence>
<accession>A0A093C755</accession>